<protein>
    <recommendedName>
        <fullName evidence="2">TPM domain-containing protein</fullName>
    </recommendedName>
</protein>
<accession>A0A915U067</accession>
<name>A0A915U067_9BACT</name>
<dbReference type="KEGG" id="ddu:GF1_14090"/>
<evidence type="ECO:0000313" key="3">
    <source>
        <dbReference type="EMBL" id="BCO09033.1"/>
    </source>
</evidence>
<keyword evidence="4" id="KW-1185">Reference proteome</keyword>
<evidence type="ECO:0000256" key="1">
    <source>
        <dbReference type="SAM" id="Phobius"/>
    </source>
</evidence>
<keyword evidence="1" id="KW-0472">Membrane</keyword>
<feature type="domain" description="TPM" evidence="2">
    <location>
        <begin position="43"/>
        <end position="166"/>
    </location>
</feature>
<reference evidence="3" key="1">
    <citation type="submission" date="2020-12" db="EMBL/GenBank/DDBJ databases">
        <title>Desulfobium dissulfuricans gen. nov., sp. nov., a novel mesophilic, sulfate-reducing bacterium isolated from a deep-sea hydrothermal vent.</title>
        <authorList>
            <person name="Hashimoto Y."/>
            <person name="Tame A."/>
            <person name="Sawayama S."/>
            <person name="Miyazaki J."/>
            <person name="Takai K."/>
            <person name="Nakagawa S."/>
        </authorList>
    </citation>
    <scope>NUCLEOTIDE SEQUENCE</scope>
    <source>
        <strain evidence="3">GF1</strain>
    </source>
</reference>
<keyword evidence="1" id="KW-1133">Transmembrane helix</keyword>
<dbReference type="PANTHER" id="PTHR30373">
    <property type="entry name" value="UPF0603 PROTEIN YGCG"/>
    <property type="match status" value="1"/>
</dbReference>
<dbReference type="AlphaFoldDB" id="A0A915U067"/>
<dbReference type="InterPro" id="IPR007621">
    <property type="entry name" value="TPM_dom"/>
</dbReference>
<feature type="transmembrane region" description="Helical" evidence="1">
    <location>
        <begin position="194"/>
        <end position="211"/>
    </location>
</feature>
<dbReference type="Pfam" id="PF04536">
    <property type="entry name" value="TPM_phosphatase"/>
    <property type="match status" value="1"/>
</dbReference>
<gene>
    <name evidence="3" type="ORF">GF1_14090</name>
</gene>
<dbReference type="RefSeq" id="WP_267928912.1">
    <property type="nucleotide sequence ID" value="NZ_AP024233.1"/>
</dbReference>
<dbReference type="Gene3D" id="3.10.310.50">
    <property type="match status" value="1"/>
</dbReference>
<dbReference type="PANTHER" id="PTHR30373:SF2">
    <property type="entry name" value="UPF0603 PROTEIN YGCG"/>
    <property type="match status" value="1"/>
</dbReference>
<dbReference type="Proteomes" id="UP001063350">
    <property type="component" value="Chromosome"/>
</dbReference>
<organism evidence="3 4">
    <name type="scientific">Desulfolithobacter dissulfuricans</name>
    <dbReference type="NCBI Taxonomy" id="2795293"/>
    <lineage>
        <taxon>Bacteria</taxon>
        <taxon>Pseudomonadati</taxon>
        <taxon>Thermodesulfobacteriota</taxon>
        <taxon>Desulfobulbia</taxon>
        <taxon>Desulfobulbales</taxon>
        <taxon>Desulfobulbaceae</taxon>
        <taxon>Desulfolithobacter</taxon>
    </lineage>
</organism>
<evidence type="ECO:0000313" key="4">
    <source>
        <dbReference type="Proteomes" id="UP001063350"/>
    </source>
</evidence>
<proteinExistence type="predicted"/>
<keyword evidence="1" id="KW-0812">Transmembrane</keyword>
<evidence type="ECO:0000259" key="2">
    <source>
        <dbReference type="Pfam" id="PF04536"/>
    </source>
</evidence>
<dbReference type="EMBL" id="AP024233">
    <property type="protein sequence ID" value="BCO09033.1"/>
    <property type="molecule type" value="Genomic_DNA"/>
</dbReference>
<sequence>MGQLQKMGRTFVLVLLFVSGIGAWGLVTEAVTPPVPERPPARVVDLAALLDSATRQQLENVLAELERKTGAQLVVLTIQSLDGQDINSFSLETAEKWQLGQKDRDNGLLFTVAVKDRKYRFEVGYGLEEILPDSRVGAIGRRYLVPYFRQGKYRDGITAATMALVAEIARSSGVSISGSTSAGPGVEKKKGPDLAGPVFLLILLLFMISGFRDRKRRRGTMVPWIYTGGTGWSGGDGFGGGFGSGFGGGGGGFGGGGASGGW</sequence>